<keyword evidence="7" id="KW-0229">DNA integration</keyword>
<keyword evidence="5" id="KW-0460">Magnesium</keyword>
<dbReference type="PANTHER" id="PTHR37984:SF5">
    <property type="entry name" value="PROTEIN NYNRIN-LIKE"/>
    <property type="match status" value="1"/>
</dbReference>
<dbReference type="PROSITE" id="PS50013">
    <property type="entry name" value="CHROMO_2"/>
    <property type="match status" value="1"/>
</dbReference>
<proteinExistence type="predicted"/>
<sequence length="502" mass="58080">MIQSDALSRRVDYVPNEDTDNENIVLLPESLFINAIDVELQQRLKDTLGHDDFHKGALEALLDKGIPPIKSSLSDWKFDDDILFYKGHAYVPNDIKLCHDIVRAIHKGQPFGHPGQYRTIDLVGREFWWPGMARFIKAFVDGCAPCQQMKINTHPSVATTMPLSGLPNATPFQVITMDLITDLPESDGSDSIIVVVDHSSTKGAIFISCTKKLDTTKAAELLFQHVFVAEVFQEMTRLLGIKHSMSTAYHPQTDGETERVNQEVEIYLRFFCRKQQSEWSKHLHMAEFVHNNRTHSITYHSPFFLTMGYHPRPLPMVFEKTDVPSVEKRLAELKRLRQETSAMIEVARQRMINQGKRKTDKFAKGQKVWLEGKNLDFGYPTKKLSPKREGPFEIEEVMGPVTYKLKLLRQWRIHPVFHVGLLSPYKEMEEHGANFLEPSLDIIEGHKEFKIEAIIGYKPRKYLKKFLVSWKRYDSSHNEWKKKAELEHAMELYLEYIISNKL</sequence>
<keyword evidence="4" id="KW-0378">Hydrolase</keyword>
<dbReference type="Gene3D" id="2.40.50.40">
    <property type="match status" value="1"/>
</dbReference>
<dbReference type="AlphaFoldDB" id="A0A0W0F833"/>
<evidence type="ECO:0008006" key="17">
    <source>
        <dbReference type="Google" id="ProtNLM"/>
    </source>
</evidence>
<keyword evidence="1" id="KW-0645">Protease</keyword>
<dbReference type="InterPro" id="IPR056924">
    <property type="entry name" value="SH3_Tf2-1"/>
</dbReference>
<dbReference type="InterPro" id="IPR041588">
    <property type="entry name" value="Integrase_H2C2"/>
</dbReference>
<dbReference type="SUPFAM" id="SSF53098">
    <property type="entry name" value="Ribonuclease H-like"/>
    <property type="match status" value="1"/>
</dbReference>
<keyword evidence="10" id="KW-0238">DNA-binding</keyword>
<evidence type="ECO:0000313" key="16">
    <source>
        <dbReference type="Proteomes" id="UP000054988"/>
    </source>
</evidence>
<dbReference type="EMBL" id="LATX01002222">
    <property type="protein sequence ID" value="KTB32503.1"/>
    <property type="molecule type" value="Genomic_DNA"/>
</dbReference>
<keyword evidence="6" id="KW-0694">RNA-binding</keyword>
<feature type="domain" description="Integrase catalytic" evidence="13">
    <location>
        <begin position="106"/>
        <end position="310"/>
    </location>
</feature>
<dbReference type="SMART" id="SM00298">
    <property type="entry name" value="CHROMO"/>
    <property type="match status" value="1"/>
</dbReference>
<evidence type="ECO:0000256" key="1">
    <source>
        <dbReference type="ARBA" id="ARBA00022670"/>
    </source>
</evidence>
<keyword evidence="8" id="KW-0695">RNA-directed DNA polymerase</keyword>
<dbReference type="GO" id="GO:0006508">
    <property type="term" value="P:proteolysis"/>
    <property type="evidence" value="ECO:0007669"/>
    <property type="project" value="UniProtKB-KW"/>
</dbReference>
<dbReference type="InterPro" id="IPR023780">
    <property type="entry name" value="Chromo_domain"/>
</dbReference>
<evidence type="ECO:0000256" key="8">
    <source>
        <dbReference type="ARBA" id="ARBA00022918"/>
    </source>
</evidence>
<dbReference type="InterPro" id="IPR001584">
    <property type="entry name" value="Integrase_cat-core"/>
</dbReference>
<evidence type="ECO:0000259" key="12">
    <source>
        <dbReference type="PROSITE" id="PS50013"/>
    </source>
</evidence>
<keyword evidence="9" id="KW-0239">DNA-directed DNA polymerase</keyword>
<protein>
    <recommendedName>
        <fullName evidence="17">Pro-pol protein</fullName>
    </recommendedName>
</protein>
<dbReference type="Proteomes" id="UP000054988">
    <property type="component" value="Unassembled WGS sequence"/>
</dbReference>
<dbReference type="Gene3D" id="1.10.340.70">
    <property type="match status" value="1"/>
</dbReference>
<dbReference type="GO" id="GO:0015074">
    <property type="term" value="P:DNA integration"/>
    <property type="evidence" value="ECO:0007669"/>
    <property type="project" value="UniProtKB-KW"/>
</dbReference>
<evidence type="ECO:0000256" key="2">
    <source>
        <dbReference type="ARBA" id="ARBA00022723"/>
    </source>
</evidence>
<dbReference type="InterPro" id="IPR036397">
    <property type="entry name" value="RNaseH_sf"/>
</dbReference>
<keyword evidence="3" id="KW-0064">Aspartyl protease</keyword>
<dbReference type="SUPFAM" id="SSF54160">
    <property type="entry name" value="Chromo domain-like"/>
    <property type="match status" value="1"/>
</dbReference>
<feature type="domain" description="Chromo" evidence="12">
    <location>
        <begin position="449"/>
        <end position="502"/>
    </location>
</feature>
<dbReference type="PROSITE" id="PS50994">
    <property type="entry name" value="INTEGRASE"/>
    <property type="match status" value="1"/>
</dbReference>
<dbReference type="InterPro" id="IPR016197">
    <property type="entry name" value="Chromo-like_dom_sf"/>
</dbReference>
<evidence type="ECO:0000256" key="9">
    <source>
        <dbReference type="ARBA" id="ARBA00022932"/>
    </source>
</evidence>
<evidence type="ECO:0000256" key="3">
    <source>
        <dbReference type="ARBA" id="ARBA00022750"/>
    </source>
</evidence>
<keyword evidence="2" id="KW-0479">Metal-binding</keyword>
<keyword evidence="9" id="KW-0808">Transferase</keyword>
<organism evidence="14 16">
    <name type="scientific">Moniliophthora roreri</name>
    <name type="common">Frosty pod rot fungus</name>
    <name type="synonym">Monilia roreri</name>
    <dbReference type="NCBI Taxonomy" id="221103"/>
    <lineage>
        <taxon>Eukaryota</taxon>
        <taxon>Fungi</taxon>
        <taxon>Dikarya</taxon>
        <taxon>Basidiomycota</taxon>
        <taxon>Agaricomycotina</taxon>
        <taxon>Agaricomycetes</taxon>
        <taxon>Agaricomycetidae</taxon>
        <taxon>Agaricales</taxon>
        <taxon>Marasmiineae</taxon>
        <taxon>Marasmiaceae</taxon>
        <taxon>Moniliophthora</taxon>
    </lineage>
</organism>
<name>A0A0W0F833_MONRR</name>
<evidence type="ECO:0000256" key="10">
    <source>
        <dbReference type="ARBA" id="ARBA00023125"/>
    </source>
</evidence>
<dbReference type="InterPro" id="IPR050951">
    <property type="entry name" value="Retrovirus_Pol_polyprotein"/>
</dbReference>
<dbReference type="GO" id="GO:0006310">
    <property type="term" value="P:DNA recombination"/>
    <property type="evidence" value="ECO:0007669"/>
    <property type="project" value="UniProtKB-KW"/>
</dbReference>
<dbReference type="GO" id="GO:0003677">
    <property type="term" value="F:DNA binding"/>
    <property type="evidence" value="ECO:0007669"/>
    <property type="project" value="UniProtKB-KW"/>
</dbReference>
<evidence type="ECO:0000256" key="4">
    <source>
        <dbReference type="ARBA" id="ARBA00022801"/>
    </source>
</evidence>
<evidence type="ECO:0000256" key="7">
    <source>
        <dbReference type="ARBA" id="ARBA00022908"/>
    </source>
</evidence>
<dbReference type="GO" id="GO:0003723">
    <property type="term" value="F:RNA binding"/>
    <property type="evidence" value="ECO:0007669"/>
    <property type="project" value="UniProtKB-KW"/>
</dbReference>
<dbReference type="GO" id="GO:0006338">
    <property type="term" value="P:chromatin remodeling"/>
    <property type="evidence" value="ECO:0007669"/>
    <property type="project" value="UniProtKB-ARBA"/>
</dbReference>
<dbReference type="InterPro" id="IPR012337">
    <property type="entry name" value="RNaseH-like_sf"/>
</dbReference>
<keyword evidence="9" id="KW-0548">Nucleotidyltransferase</keyword>
<dbReference type="InterPro" id="IPR000953">
    <property type="entry name" value="Chromo/chromo_shadow_dom"/>
</dbReference>
<reference evidence="14 16" key="1">
    <citation type="submission" date="2015-12" db="EMBL/GenBank/DDBJ databases">
        <title>Draft genome sequence of Moniliophthora roreri, the causal agent of frosty pod rot of cacao.</title>
        <authorList>
            <person name="Aime M.C."/>
            <person name="Diaz-Valderrama J.R."/>
            <person name="Kijpornyongpan T."/>
            <person name="Phillips-Mora W."/>
        </authorList>
    </citation>
    <scope>NUCLEOTIDE SEQUENCE [LARGE SCALE GENOMIC DNA]</scope>
    <source>
        <strain evidence="14 16">MCA 2952</strain>
    </source>
</reference>
<dbReference type="EMBL" id="LATX01000110">
    <property type="protein sequence ID" value="KTB47162.1"/>
    <property type="molecule type" value="Genomic_DNA"/>
</dbReference>
<evidence type="ECO:0000256" key="11">
    <source>
        <dbReference type="ARBA" id="ARBA00023172"/>
    </source>
</evidence>
<dbReference type="GO" id="GO:0005634">
    <property type="term" value="C:nucleus"/>
    <property type="evidence" value="ECO:0007669"/>
    <property type="project" value="UniProtKB-ARBA"/>
</dbReference>
<evidence type="ECO:0000313" key="15">
    <source>
        <dbReference type="EMBL" id="KTB47162.1"/>
    </source>
</evidence>
<dbReference type="Pfam" id="PF17921">
    <property type="entry name" value="Integrase_H2C2"/>
    <property type="match status" value="1"/>
</dbReference>
<keyword evidence="11" id="KW-0233">DNA recombination</keyword>
<dbReference type="Pfam" id="PF24626">
    <property type="entry name" value="SH3_Tf2-1"/>
    <property type="match status" value="1"/>
</dbReference>
<evidence type="ECO:0000256" key="5">
    <source>
        <dbReference type="ARBA" id="ARBA00022842"/>
    </source>
</evidence>
<dbReference type="Gene3D" id="3.30.420.10">
    <property type="entry name" value="Ribonuclease H-like superfamily/Ribonuclease H"/>
    <property type="match status" value="1"/>
</dbReference>
<evidence type="ECO:0000256" key="6">
    <source>
        <dbReference type="ARBA" id="ARBA00022884"/>
    </source>
</evidence>
<accession>A0A0W0F833</accession>
<dbReference type="GO" id="GO:0046872">
    <property type="term" value="F:metal ion binding"/>
    <property type="evidence" value="ECO:0007669"/>
    <property type="project" value="UniProtKB-KW"/>
</dbReference>
<evidence type="ECO:0000313" key="14">
    <source>
        <dbReference type="EMBL" id="KTB32503.1"/>
    </source>
</evidence>
<comment type="caution">
    <text evidence="14">The sequence shown here is derived from an EMBL/GenBank/DDBJ whole genome shotgun (WGS) entry which is preliminary data.</text>
</comment>
<dbReference type="PANTHER" id="PTHR37984">
    <property type="entry name" value="PROTEIN CBG26694"/>
    <property type="match status" value="1"/>
</dbReference>
<evidence type="ECO:0000259" key="13">
    <source>
        <dbReference type="PROSITE" id="PS50994"/>
    </source>
</evidence>
<dbReference type="GO" id="GO:0004190">
    <property type="term" value="F:aspartic-type endopeptidase activity"/>
    <property type="evidence" value="ECO:0007669"/>
    <property type="project" value="UniProtKB-KW"/>
</dbReference>
<dbReference type="GO" id="GO:0003887">
    <property type="term" value="F:DNA-directed DNA polymerase activity"/>
    <property type="evidence" value="ECO:0007669"/>
    <property type="project" value="UniProtKB-KW"/>
</dbReference>
<dbReference type="GO" id="GO:0003964">
    <property type="term" value="F:RNA-directed DNA polymerase activity"/>
    <property type="evidence" value="ECO:0007669"/>
    <property type="project" value="UniProtKB-KW"/>
</dbReference>
<gene>
    <name evidence="14" type="ORF">WG66_14925</name>
    <name evidence="15" type="ORF">WG66_259</name>
</gene>
<dbReference type="Pfam" id="PF00385">
    <property type="entry name" value="Chromo"/>
    <property type="match status" value="1"/>
</dbReference>